<dbReference type="InterPro" id="IPR044862">
    <property type="entry name" value="Pro_4_hyd_alph_FE2OG_OXY"/>
</dbReference>
<feature type="domain" description="Prolyl 4-hydroxylase alpha subunit Fe(2+) 2OG dioxygenase" evidence="1">
    <location>
        <begin position="81"/>
        <end position="163"/>
    </location>
</feature>
<sequence length="170" mass="19505">MQNFTQISLKQSDSNNQMIIEQYQQLLSADKAQKTHFFEGRYENIYIDKVLLTSTQNLFSEITTIAQQVIGTKQKLRMGFWFNEMQPGFRTVAHTHDENDELLSGVYYLNVPKRSGDLLLGKGDDQIKIAPKAGDCIFFTPDVIHEVLPNESAEMRLSIGMNFGYAERME</sequence>
<evidence type="ECO:0000259" key="1">
    <source>
        <dbReference type="Pfam" id="PF13640"/>
    </source>
</evidence>
<accession>A0A6S6U4F1</accession>
<dbReference type="EMBL" id="CACVAY010000145">
    <property type="protein sequence ID" value="CAA6827856.1"/>
    <property type="molecule type" value="Genomic_DNA"/>
</dbReference>
<dbReference type="AlphaFoldDB" id="A0A6S6U4F1"/>
<dbReference type="SUPFAM" id="SSF51197">
    <property type="entry name" value="Clavaminate synthase-like"/>
    <property type="match status" value="1"/>
</dbReference>
<protein>
    <recommendedName>
        <fullName evidence="1">Prolyl 4-hydroxylase alpha subunit Fe(2+) 2OG dioxygenase domain-containing protein</fullName>
    </recommendedName>
</protein>
<reference evidence="2" key="1">
    <citation type="submission" date="2020-01" db="EMBL/GenBank/DDBJ databases">
        <authorList>
            <person name="Meier V. D."/>
            <person name="Meier V D."/>
        </authorList>
    </citation>
    <scope>NUCLEOTIDE SEQUENCE</scope>
    <source>
        <strain evidence="2">HLG_WM_MAG_07</strain>
    </source>
</reference>
<dbReference type="Gene3D" id="2.60.120.620">
    <property type="entry name" value="q2cbj1_9rhob like domain"/>
    <property type="match status" value="1"/>
</dbReference>
<proteinExistence type="predicted"/>
<name>A0A6S6U4F1_9GAMM</name>
<dbReference type="Pfam" id="PF13640">
    <property type="entry name" value="2OG-FeII_Oxy_3"/>
    <property type="match status" value="1"/>
</dbReference>
<organism evidence="2">
    <name type="scientific">uncultured Thiotrichaceae bacterium</name>
    <dbReference type="NCBI Taxonomy" id="298394"/>
    <lineage>
        <taxon>Bacteria</taxon>
        <taxon>Pseudomonadati</taxon>
        <taxon>Pseudomonadota</taxon>
        <taxon>Gammaproteobacteria</taxon>
        <taxon>Thiotrichales</taxon>
        <taxon>Thiotrichaceae</taxon>
        <taxon>environmental samples</taxon>
    </lineage>
</organism>
<gene>
    <name evidence="2" type="ORF">HELGO_WM8715</name>
</gene>
<evidence type="ECO:0000313" key="2">
    <source>
        <dbReference type="EMBL" id="CAA6827856.1"/>
    </source>
</evidence>